<proteinExistence type="predicted"/>
<comment type="caution">
    <text evidence="1">The sequence shown here is derived from an EMBL/GenBank/DDBJ whole genome shotgun (WGS) entry which is preliminary data.</text>
</comment>
<dbReference type="RefSeq" id="WP_173576661.1">
    <property type="nucleotide sequence ID" value="NZ_WOSW01000007.1"/>
</dbReference>
<evidence type="ECO:0000313" key="2">
    <source>
        <dbReference type="Proteomes" id="UP000615326"/>
    </source>
</evidence>
<dbReference type="EMBL" id="WOSW01000007">
    <property type="protein sequence ID" value="NHO32126.1"/>
    <property type="molecule type" value="Genomic_DNA"/>
</dbReference>
<keyword evidence="2" id="KW-1185">Reference proteome</keyword>
<name>A0ABX0KAT9_9PROT</name>
<reference evidence="1 2" key="1">
    <citation type="journal article" date="2020" name="Int. J. Syst. Evol. Microbiol.">
        <title>Novel acetic acid bacteria from cider fermentations: Acetobacter conturbans sp. nov. and Acetobacter fallax sp. nov.</title>
        <authorList>
            <person name="Sombolestani A.S."/>
            <person name="Cleenwerck I."/>
            <person name="Cnockaert M."/>
            <person name="Borremans W."/>
            <person name="Wieme A.D."/>
            <person name="De Vuyst L."/>
            <person name="Vandamme P."/>
        </authorList>
    </citation>
    <scope>NUCLEOTIDE SEQUENCE [LARGE SCALE GENOMIC DNA]</scope>
    <source>
        <strain evidence="1 2">LMG 1637</strain>
    </source>
</reference>
<evidence type="ECO:0000313" key="1">
    <source>
        <dbReference type="EMBL" id="NHO32126.1"/>
    </source>
</evidence>
<accession>A0ABX0KAT9</accession>
<organism evidence="1 2">
    <name type="scientific">Acetobacter fallax</name>
    <dbReference type="NCBI Taxonomy" id="1737473"/>
    <lineage>
        <taxon>Bacteria</taxon>
        <taxon>Pseudomonadati</taxon>
        <taxon>Pseudomonadota</taxon>
        <taxon>Alphaproteobacteria</taxon>
        <taxon>Acetobacterales</taxon>
        <taxon>Acetobacteraceae</taxon>
        <taxon>Acetobacter</taxon>
    </lineage>
</organism>
<sequence>MATDSHKIPLIVATPGRLAAWPGGTKRESLLLDATTQGLDGSGDGWLVTVRAESGGSGFRAEGMADGFQGSGFRGSGLSGRGPAPAGLSHGRSCPCCVWREPLTSQLLALFQARARGECAFFRRVAVAVFSDGMARVSALLEADAITGGLFNIQAAE</sequence>
<dbReference type="Proteomes" id="UP000615326">
    <property type="component" value="Unassembled WGS sequence"/>
</dbReference>
<protein>
    <submittedName>
        <fullName evidence="1">Uncharacterized protein</fullName>
    </submittedName>
</protein>
<gene>
    <name evidence="1" type="ORF">GOB84_06020</name>
</gene>